<dbReference type="PANTHER" id="PTHR12558:SF13">
    <property type="entry name" value="CELL DIVISION CYCLE PROTEIN 27 HOMOLOG"/>
    <property type="match status" value="1"/>
</dbReference>
<evidence type="ECO:0000256" key="1">
    <source>
        <dbReference type="PROSITE-ProRule" id="PRU00339"/>
    </source>
</evidence>
<dbReference type="RefSeq" id="WP_184742476.1">
    <property type="nucleotide sequence ID" value="NZ_JACHGJ010000001.1"/>
</dbReference>
<reference evidence="3 4" key="1">
    <citation type="submission" date="2020-08" db="EMBL/GenBank/DDBJ databases">
        <title>Genomic Encyclopedia of Type Strains, Phase IV (KMG-IV): sequencing the most valuable type-strain genomes for metagenomic binning, comparative biology and taxonomic classification.</title>
        <authorList>
            <person name="Goeker M."/>
        </authorList>
    </citation>
    <scope>NUCLEOTIDE SEQUENCE [LARGE SCALE GENOMIC DNA]</scope>
    <source>
        <strain evidence="3 4">DSM 2461</strain>
    </source>
</reference>
<dbReference type="EMBL" id="JACHGJ010000001">
    <property type="protein sequence ID" value="MBB6478540.1"/>
    <property type="molecule type" value="Genomic_DNA"/>
</dbReference>
<dbReference type="InterPro" id="IPR019734">
    <property type="entry name" value="TPR_rpt"/>
</dbReference>
<keyword evidence="1" id="KW-0802">TPR repeat</keyword>
<protein>
    <submittedName>
        <fullName evidence="3">Tetratricopeptide (TPR) repeat protein</fullName>
    </submittedName>
</protein>
<organism evidence="3 4">
    <name type="scientific">Spirochaeta isovalerica</name>
    <dbReference type="NCBI Taxonomy" id="150"/>
    <lineage>
        <taxon>Bacteria</taxon>
        <taxon>Pseudomonadati</taxon>
        <taxon>Spirochaetota</taxon>
        <taxon>Spirochaetia</taxon>
        <taxon>Spirochaetales</taxon>
        <taxon>Spirochaetaceae</taxon>
        <taxon>Spirochaeta</taxon>
    </lineage>
</organism>
<keyword evidence="2" id="KW-0175">Coiled coil</keyword>
<feature type="coiled-coil region" evidence="2">
    <location>
        <begin position="231"/>
        <end position="258"/>
    </location>
</feature>
<dbReference type="Pfam" id="PF13181">
    <property type="entry name" value="TPR_8"/>
    <property type="match status" value="1"/>
</dbReference>
<dbReference type="SUPFAM" id="SSF48452">
    <property type="entry name" value="TPR-like"/>
    <property type="match status" value="1"/>
</dbReference>
<evidence type="ECO:0000313" key="4">
    <source>
        <dbReference type="Proteomes" id="UP000587760"/>
    </source>
</evidence>
<keyword evidence="4" id="KW-1185">Reference proteome</keyword>
<dbReference type="PROSITE" id="PS50005">
    <property type="entry name" value="TPR"/>
    <property type="match status" value="3"/>
</dbReference>
<dbReference type="Gene3D" id="1.25.40.10">
    <property type="entry name" value="Tetratricopeptide repeat domain"/>
    <property type="match status" value="2"/>
</dbReference>
<dbReference type="PANTHER" id="PTHR12558">
    <property type="entry name" value="CELL DIVISION CYCLE 16,23,27"/>
    <property type="match status" value="1"/>
</dbReference>
<feature type="repeat" description="TPR" evidence="1">
    <location>
        <begin position="89"/>
        <end position="122"/>
    </location>
</feature>
<comment type="caution">
    <text evidence="3">The sequence shown here is derived from an EMBL/GenBank/DDBJ whole genome shotgun (WGS) entry which is preliminary data.</text>
</comment>
<dbReference type="InterPro" id="IPR011990">
    <property type="entry name" value="TPR-like_helical_dom_sf"/>
</dbReference>
<evidence type="ECO:0000256" key="2">
    <source>
        <dbReference type="SAM" id="Coils"/>
    </source>
</evidence>
<feature type="repeat" description="TPR" evidence="1">
    <location>
        <begin position="21"/>
        <end position="54"/>
    </location>
</feature>
<sequence>MERLATVFLLLIGFSLFGQSAIEYNRLGEKKMAENDVYSSLEYFSRSVELNPRYHQSLYGMAMAYFRLEEYEAADFYIGLALDMSGEDLDYLNLRGRIYVGLGELEQAGEVFRVILDREPYNMPARLGLAEIDLIENRFTEAEERYLGSLTISPESRRALLSLLLLYDTKGDFSKGDEILETLNTVYTYDPDVKLAAAQHYYRSGELDKAENAALTLFSINPASDDVRPLLARIYLEKDEADKSIDFLEEQLKTERTDLSLRYLLAVSYSRIGRVTESLHNFDYILKNAPYDEISRMAAEQLAVENRLDSKIEEYASYHFSRGREWERNFRYDKALNEYRRGLKINPSSVEGRLLYAEIFKLRGQTAKYLDVLNLLSWNGYDDPDFLSAKEQFEHLRKKTVADNWGVDQFYLLKEPYDIDIYIRKPDIKTEHSVAESYIADFFNYELEKFEWFDTPGDSVIIGRESDAYRQSHKSGSQYYVILDFFESERIFTLKVTLYLSRTGVAMDSFTVIRAGNDKLSDAVRLSTTYLSDFLPVRGSIVDVKDGKALINLGELDGIKEEDRFLVARKGQVRYISETPWYEVSDQDKLGILTVTALDEAVSECTYENPGFFELLNPGDDIFLLGADEEIVLQSDFGYNETLKRELLRIH</sequence>
<accession>A0A841R658</accession>
<name>A0A841R658_9SPIO</name>
<gene>
    <name evidence="3" type="ORF">HNR50_000173</name>
</gene>
<proteinExistence type="predicted"/>
<dbReference type="SMART" id="SM00028">
    <property type="entry name" value="TPR"/>
    <property type="match status" value="6"/>
</dbReference>
<evidence type="ECO:0000313" key="3">
    <source>
        <dbReference type="EMBL" id="MBB6478540.1"/>
    </source>
</evidence>
<dbReference type="Proteomes" id="UP000587760">
    <property type="component" value="Unassembled WGS sequence"/>
</dbReference>
<dbReference type="AlphaFoldDB" id="A0A841R658"/>
<feature type="repeat" description="TPR" evidence="1">
    <location>
        <begin position="316"/>
        <end position="349"/>
    </location>
</feature>